<dbReference type="OrthoDB" id="2430314at2759"/>
<evidence type="ECO:0000313" key="3">
    <source>
        <dbReference type="Proteomes" id="UP000054018"/>
    </source>
</evidence>
<dbReference type="HOGENOM" id="CLU_171507_1_0_1"/>
<dbReference type="AlphaFoldDB" id="A0A0C9YKY4"/>
<proteinExistence type="predicted"/>
<feature type="non-terminal residue" evidence="2">
    <location>
        <position position="1"/>
    </location>
</feature>
<reference evidence="3" key="2">
    <citation type="submission" date="2015-01" db="EMBL/GenBank/DDBJ databases">
        <title>Evolutionary Origins and Diversification of the Mycorrhizal Mutualists.</title>
        <authorList>
            <consortium name="DOE Joint Genome Institute"/>
            <consortium name="Mycorrhizal Genomics Consortium"/>
            <person name="Kohler A."/>
            <person name="Kuo A."/>
            <person name="Nagy L.G."/>
            <person name="Floudas D."/>
            <person name="Copeland A."/>
            <person name="Barry K.W."/>
            <person name="Cichocki N."/>
            <person name="Veneault-Fourrey C."/>
            <person name="LaButti K."/>
            <person name="Lindquist E.A."/>
            <person name="Lipzen A."/>
            <person name="Lundell T."/>
            <person name="Morin E."/>
            <person name="Murat C."/>
            <person name="Riley R."/>
            <person name="Ohm R."/>
            <person name="Sun H."/>
            <person name="Tunlid A."/>
            <person name="Henrissat B."/>
            <person name="Grigoriev I.V."/>
            <person name="Hibbett D.S."/>
            <person name="Martin F."/>
        </authorList>
    </citation>
    <scope>NUCLEOTIDE SEQUENCE [LARGE SCALE GENOMIC DNA]</scope>
    <source>
        <strain evidence="3">441</strain>
    </source>
</reference>
<dbReference type="InterPro" id="IPR058353">
    <property type="entry name" value="DUF8040"/>
</dbReference>
<gene>
    <name evidence="2" type="ORF">PISMIDRAFT_123556</name>
</gene>
<dbReference type="EMBL" id="KN834341">
    <property type="protein sequence ID" value="KIK10967.1"/>
    <property type="molecule type" value="Genomic_DNA"/>
</dbReference>
<evidence type="ECO:0000313" key="2">
    <source>
        <dbReference type="EMBL" id="KIK10967.1"/>
    </source>
</evidence>
<accession>A0A0C9YKY4</accession>
<name>A0A0C9YKY4_9AGAM</name>
<reference evidence="2 3" key="1">
    <citation type="submission" date="2014-04" db="EMBL/GenBank/DDBJ databases">
        <authorList>
            <consortium name="DOE Joint Genome Institute"/>
            <person name="Kuo A."/>
            <person name="Kohler A."/>
            <person name="Costa M.D."/>
            <person name="Nagy L.G."/>
            <person name="Floudas D."/>
            <person name="Copeland A."/>
            <person name="Barry K.W."/>
            <person name="Cichocki N."/>
            <person name="Veneault-Fourrey C."/>
            <person name="LaButti K."/>
            <person name="Lindquist E.A."/>
            <person name="Lipzen A."/>
            <person name="Lundell T."/>
            <person name="Morin E."/>
            <person name="Murat C."/>
            <person name="Sun H."/>
            <person name="Tunlid A."/>
            <person name="Henrissat B."/>
            <person name="Grigoriev I.V."/>
            <person name="Hibbett D.S."/>
            <person name="Martin F."/>
            <person name="Nordberg H.P."/>
            <person name="Cantor M.N."/>
            <person name="Hua S.X."/>
        </authorList>
    </citation>
    <scope>NUCLEOTIDE SEQUENCE [LARGE SCALE GENOMIC DNA]</scope>
    <source>
        <strain evidence="2 3">441</strain>
    </source>
</reference>
<protein>
    <recommendedName>
        <fullName evidence="1">DUF8040 domain-containing protein</fullName>
    </recommendedName>
</protein>
<feature type="domain" description="DUF8040" evidence="1">
    <location>
        <begin position="2"/>
        <end position="83"/>
    </location>
</feature>
<evidence type="ECO:0000259" key="1">
    <source>
        <dbReference type="Pfam" id="PF26138"/>
    </source>
</evidence>
<dbReference type="Proteomes" id="UP000054018">
    <property type="component" value="Unassembled WGS sequence"/>
</dbReference>
<dbReference type="Pfam" id="PF26138">
    <property type="entry name" value="DUF8040"/>
    <property type="match status" value="1"/>
</dbReference>
<sequence>ILTGHALVFKLMDGHPNHIGMSIGISLEAFSTLINVLNQVWIVQWDGISVEGQSGIFLYTCIIGLSLHLLSEQFQHSTDTVTR</sequence>
<organism evidence="2 3">
    <name type="scientific">Pisolithus microcarpus 441</name>
    <dbReference type="NCBI Taxonomy" id="765257"/>
    <lineage>
        <taxon>Eukaryota</taxon>
        <taxon>Fungi</taxon>
        <taxon>Dikarya</taxon>
        <taxon>Basidiomycota</taxon>
        <taxon>Agaricomycotina</taxon>
        <taxon>Agaricomycetes</taxon>
        <taxon>Agaricomycetidae</taxon>
        <taxon>Boletales</taxon>
        <taxon>Sclerodermatineae</taxon>
        <taxon>Pisolithaceae</taxon>
        <taxon>Pisolithus</taxon>
    </lineage>
</organism>
<keyword evidence="3" id="KW-1185">Reference proteome</keyword>